<dbReference type="SUPFAM" id="SSF56349">
    <property type="entry name" value="DNA breaking-rejoining enzymes"/>
    <property type="match status" value="1"/>
</dbReference>
<dbReference type="Pfam" id="PF22022">
    <property type="entry name" value="Phage_int_M"/>
    <property type="match status" value="1"/>
</dbReference>
<dbReference type="InterPro" id="IPR025166">
    <property type="entry name" value="Integrase_DNA_bind_dom"/>
</dbReference>
<evidence type="ECO:0000256" key="4">
    <source>
        <dbReference type="ARBA" id="ARBA00023172"/>
    </source>
</evidence>
<comment type="similarity">
    <text evidence="1">Belongs to the 'phage' integrase family.</text>
</comment>
<accession>A0ABT5WGI8</accession>
<dbReference type="GO" id="GO:0003677">
    <property type="term" value="F:DNA binding"/>
    <property type="evidence" value="ECO:0007669"/>
    <property type="project" value="UniProtKB-KW"/>
</dbReference>
<sequence>MLTDLKIKSLKPKEKPYKVLDGDRLYLQIMATGKKFWRMRYKLKGKDSFFTIGEYPMVSLYHARRERDKAAAQIAIGLDPNIEKKADEMRQKREDSSTFYAVSEQFFLKKKDDLSDNYAKQFEVIMEKDVYPAIGDMPISRITAPYLLKILESIESRGAPTIAILARLFISQVFRYAGARLMVEADPTIFLAGVIKRPKVRHNPPLEKPQLVEFFEKLSLYKGFPTTLIAIKIMAHTFIRTKELRFLKWSYIEGDAIILPADIMKMSTKHVVPLSPAVIELINELRKYNGGHELMFPNARDSSRPMSNTTINRVIERLGYQGDFSGHGFRSTASTMLNEMGYREDIIERQLSHMERKGQRRAYNHAEYMPERRKMMQDWSDFLVGVGVIC</sequence>
<evidence type="ECO:0000313" key="6">
    <source>
        <dbReference type="EMBL" id="MDE8603938.1"/>
    </source>
</evidence>
<keyword evidence="3 6" id="KW-0238">DNA-binding</keyword>
<evidence type="ECO:0000256" key="3">
    <source>
        <dbReference type="ARBA" id="ARBA00023125"/>
    </source>
</evidence>
<dbReference type="Gene3D" id="3.30.160.390">
    <property type="entry name" value="Integrase, DNA-binding domain"/>
    <property type="match status" value="1"/>
</dbReference>
<dbReference type="InterPro" id="IPR013762">
    <property type="entry name" value="Integrase-like_cat_sf"/>
</dbReference>
<reference evidence="6" key="1">
    <citation type="submission" date="2023-01" db="EMBL/GenBank/DDBJ databases">
        <title>Psychroserpens sp. MSW6 and Marinomonas sp. RSW2, isolated from seawater.</title>
        <authorList>
            <person name="Kristyanto S."/>
            <person name="Jung J."/>
            <person name="Kim J.M."/>
            <person name="Jeon C.O."/>
        </authorList>
    </citation>
    <scope>NUCLEOTIDE SEQUENCE</scope>
    <source>
        <strain evidence="6">RSW2</strain>
    </source>
</reference>
<comment type="caution">
    <text evidence="6">The sequence shown here is derived from an EMBL/GenBank/DDBJ whole genome shotgun (WGS) entry which is preliminary data.</text>
</comment>
<evidence type="ECO:0000256" key="2">
    <source>
        <dbReference type="ARBA" id="ARBA00022908"/>
    </source>
</evidence>
<evidence type="ECO:0000313" key="7">
    <source>
        <dbReference type="Proteomes" id="UP001139522"/>
    </source>
</evidence>
<dbReference type="Pfam" id="PF13356">
    <property type="entry name" value="Arm-DNA-bind_3"/>
    <property type="match status" value="1"/>
</dbReference>
<dbReference type="InterPro" id="IPR038488">
    <property type="entry name" value="Integrase_DNA-bd_sf"/>
</dbReference>
<keyword evidence="4" id="KW-0233">DNA recombination</keyword>
<dbReference type="InterPro" id="IPR011010">
    <property type="entry name" value="DNA_brk_join_enz"/>
</dbReference>
<proteinExistence type="inferred from homology"/>
<dbReference type="InterPro" id="IPR050808">
    <property type="entry name" value="Phage_Integrase"/>
</dbReference>
<gene>
    <name evidence="6" type="ORF">M3I01_013625</name>
</gene>
<dbReference type="InterPro" id="IPR053876">
    <property type="entry name" value="Phage_int_M"/>
</dbReference>
<dbReference type="PANTHER" id="PTHR30629">
    <property type="entry name" value="PROPHAGE INTEGRASE"/>
    <property type="match status" value="1"/>
</dbReference>
<organism evidence="6 7">
    <name type="scientific">Marinomonas maritima</name>
    <dbReference type="NCBI Taxonomy" id="2940935"/>
    <lineage>
        <taxon>Bacteria</taxon>
        <taxon>Pseudomonadati</taxon>
        <taxon>Pseudomonadota</taxon>
        <taxon>Gammaproteobacteria</taxon>
        <taxon>Oceanospirillales</taxon>
        <taxon>Oceanospirillaceae</taxon>
        <taxon>Marinomonas</taxon>
    </lineage>
</organism>
<dbReference type="EMBL" id="JAMZEG020000003">
    <property type="protein sequence ID" value="MDE8603938.1"/>
    <property type="molecule type" value="Genomic_DNA"/>
</dbReference>
<evidence type="ECO:0000259" key="5">
    <source>
        <dbReference type="PROSITE" id="PS51898"/>
    </source>
</evidence>
<dbReference type="PANTHER" id="PTHR30629:SF2">
    <property type="entry name" value="PROPHAGE INTEGRASE INTS-RELATED"/>
    <property type="match status" value="1"/>
</dbReference>
<dbReference type="Pfam" id="PF00589">
    <property type="entry name" value="Phage_integrase"/>
    <property type="match status" value="1"/>
</dbReference>
<protein>
    <submittedName>
        <fullName evidence="6">Integrase arm-type DNA-binding domain-containing protein</fullName>
    </submittedName>
</protein>
<name>A0ABT5WGI8_9GAMM</name>
<evidence type="ECO:0000256" key="1">
    <source>
        <dbReference type="ARBA" id="ARBA00008857"/>
    </source>
</evidence>
<dbReference type="InterPro" id="IPR010998">
    <property type="entry name" value="Integrase_recombinase_N"/>
</dbReference>
<dbReference type="CDD" id="cd00801">
    <property type="entry name" value="INT_P4_C"/>
    <property type="match status" value="1"/>
</dbReference>
<dbReference type="Gene3D" id="1.10.443.10">
    <property type="entry name" value="Intergrase catalytic core"/>
    <property type="match status" value="1"/>
</dbReference>
<dbReference type="InterPro" id="IPR002104">
    <property type="entry name" value="Integrase_catalytic"/>
</dbReference>
<dbReference type="RefSeq" id="WP_275565132.1">
    <property type="nucleotide sequence ID" value="NZ_JAMZEG020000003.1"/>
</dbReference>
<keyword evidence="7" id="KW-1185">Reference proteome</keyword>
<dbReference type="PROSITE" id="PS51898">
    <property type="entry name" value="TYR_RECOMBINASE"/>
    <property type="match status" value="1"/>
</dbReference>
<dbReference type="Gene3D" id="1.10.150.130">
    <property type="match status" value="1"/>
</dbReference>
<dbReference type="Proteomes" id="UP001139522">
    <property type="component" value="Unassembled WGS sequence"/>
</dbReference>
<keyword evidence="2" id="KW-0229">DNA integration</keyword>
<feature type="domain" description="Tyr recombinase" evidence="5">
    <location>
        <begin position="201"/>
        <end position="377"/>
    </location>
</feature>